<dbReference type="OrthoDB" id="5819582at2759"/>
<dbReference type="KEGG" id="psco:LY89DRAFT_583917"/>
<dbReference type="GeneID" id="28818965"/>
<feature type="transmembrane region" description="Helical" evidence="2">
    <location>
        <begin position="98"/>
        <end position="117"/>
    </location>
</feature>
<dbReference type="Pfam" id="PF01757">
    <property type="entry name" value="Acyl_transf_3"/>
    <property type="match status" value="1"/>
</dbReference>
<organism evidence="4 5">
    <name type="scientific">Mollisia scopiformis</name>
    <name type="common">Conifer needle endophyte fungus</name>
    <name type="synonym">Phialocephala scopiformis</name>
    <dbReference type="NCBI Taxonomy" id="149040"/>
    <lineage>
        <taxon>Eukaryota</taxon>
        <taxon>Fungi</taxon>
        <taxon>Dikarya</taxon>
        <taxon>Ascomycota</taxon>
        <taxon>Pezizomycotina</taxon>
        <taxon>Leotiomycetes</taxon>
        <taxon>Helotiales</taxon>
        <taxon>Mollisiaceae</taxon>
        <taxon>Mollisia</taxon>
    </lineage>
</organism>
<dbReference type="AlphaFoldDB" id="A0A194XAX6"/>
<keyword evidence="2" id="KW-0812">Transmembrane</keyword>
<dbReference type="RefSeq" id="XP_018071678.1">
    <property type="nucleotide sequence ID" value="XM_018209239.1"/>
</dbReference>
<evidence type="ECO:0000256" key="2">
    <source>
        <dbReference type="SAM" id="Phobius"/>
    </source>
</evidence>
<feature type="transmembrane region" description="Helical" evidence="2">
    <location>
        <begin position="415"/>
        <end position="434"/>
    </location>
</feature>
<feature type="transmembrane region" description="Helical" evidence="2">
    <location>
        <begin position="280"/>
        <end position="300"/>
    </location>
</feature>
<dbReference type="EMBL" id="KQ947414">
    <property type="protein sequence ID" value="KUJ17323.1"/>
    <property type="molecule type" value="Genomic_DNA"/>
</dbReference>
<keyword evidence="2" id="KW-0472">Membrane</keyword>
<evidence type="ECO:0000313" key="5">
    <source>
        <dbReference type="Proteomes" id="UP000070700"/>
    </source>
</evidence>
<accession>A0A194XAX6</accession>
<evidence type="ECO:0000256" key="1">
    <source>
        <dbReference type="SAM" id="MobiDB-lite"/>
    </source>
</evidence>
<dbReference type="InterPro" id="IPR002656">
    <property type="entry name" value="Acyl_transf_3_dom"/>
</dbReference>
<dbReference type="InterPro" id="IPR050879">
    <property type="entry name" value="Acyltransferase_3"/>
</dbReference>
<dbReference type="GO" id="GO:0016747">
    <property type="term" value="F:acyltransferase activity, transferring groups other than amino-acyl groups"/>
    <property type="evidence" value="ECO:0007669"/>
    <property type="project" value="InterPro"/>
</dbReference>
<feature type="transmembrane region" description="Helical" evidence="2">
    <location>
        <begin position="194"/>
        <end position="219"/>
    </location>
</feature>
<reference evidence="4 5" key="1">
    <citation type="submission" date="2015-10" db="EMBL/GenBank/DDBJ databases">
        <title>Full genome of DAOMC 229536 Phialocephala scopiformis, a fungal endophyte of spruce producing the potent anti-insectan compound rugulosin.</title>
        <authorList>
            <consortium name="DOE Joint Genome Institute"/>
            <person name="Walker A.K."/>
            <person name="Frasz S.L."/>
            <person name="Seifert K.A."/>
            <person name="Miller J.D."/>
            <person name="Mondo S.J."/>
            <person name="Labutti K."/>
            <person name="Lipzen A."/>
            <person name="Dockter R."/>
            <person name="Kennedy M."/>
            <person name="Grigoriev I.V."/>
            <person name="Spatafora J.W."/>
        </authorList>
    </citation>
    <scope>NUCLEOTIDE SEQUENCE [LARGE SCALE GENOMIC DNA]</scope>
    <source>
        <strain evidence="4 5">CBS 120377</strain>
    </source>
</reference>
<proteinExistence type="predicted"/>
<feature type="transmembrane region" description="Helical" evidence="2">
    <location>
        <begin position="446"/>
        <end position="470"/>
    </location>
</feature>
<sequence length="531" mass="60443">METLAALWSRYGRKERGPDVEYSPLPVTPSRTSDDEPTRPHETLHRRTPFITWQTTPTFEISINVYAIWRLLIPLLLALIPSFVWSRRKPRKLYPTSYLDGLRGVAALFVVFHHYAINFTASSQDGWHTGEPGSHDWFFLFPLVRVIHSGRFMVIIFFIISGNVLSLQVLKLARAGEKDKLLDSLASSVFRRWIRLHIPVIASTFIAFLLARGAVWTLLPGHWDHTEVEAAQHFARSQPLPYPEGTFMEQFWDWFGDAIQLCDPFRFGAPSNSKYNINNLWTIPVEWMGSMLVFATVLGISRCKTWAKVGSLLLLIYVAHHHSRWEWATFLSGTLLAQVSLIRNTHPGPSKFEFIDEKLPEIKVPLQLLSKIFWTLLFIAGLYLGAQPQNLSSTSPGYKTIMSWLPTQYLHNPDGFWPCIGGVILIFALENAPFLQSIFTTSFAQYLGDISFSLYMLHGQVLFTLGQWIVPKAMDITGGWENGGFGFGGGLVLAGTVLLPVTFWVSDLFWRGVDVRSVWFAKWVGDRCFLE</sequence>
<feature type="compositionally biased region" description="Basic and acidic residues" evidence="1">
    <location>
        <begin position="32"/>
        <end position="42"/>
    </location>
</feature>
<feature type="transmembrane region" description="Helical" evidence="2">
    <location>
        <begin position="67"/>
        <end position="86"/>
    </location>
</feature>
<keyword evidence="2" id="KW-1133">Transmembrane helix</keyword>
<gene>
    <name evidence="4" type="ORF">LY89DRAFT_583917</name>
</gene>
<protein>
    <recommendedName>
        <fullName evidence="3">Acyltransferase 3 domain-containing protein</fullName>
    </recommendedName>
</protein>
<feature type="transmembrane region" description="Helical" evidence="2">
    <location>
        <begin position="368"/>
        <end position="386"/>
    </location>
</feature>
<evidence type="ECO:0000259" key="3">
    <source>
        <dbReference type="Pfam" id="PF01757"/>
    </source>
</evidence>
<feature type="transmembrane region" description="Helical" evidence="2">
    <location>
        <begin position="490"/>
        <end position="510"/>
    </location>
</feature>
<dbReference type="Proteomes" id="UP000070700">
    <property type="component" value="Unassembled WGS sequence"/>
</dbReference>
<evidence type="ECO:0000313" key="4">
    <source>
        <dbReference type="EMBL" id="KUJ17323.1"/>
    </source>
</evidence>
<dbReference type="STRING" id="149040.A0A194XAX6"/>
<dbReference type="InParanoid" id="A0A194XAX6"/>
<keyword evidence="5" id="KW-1185">Reference proteome</keyword>
<feature type="domain" description="Acyltransferase 3" evidence="3">
    <location>
        <begin position="98"/>
        <end position="510"/>
    </location>
</feature>
<feature type="transmembrane region" description="Helical" evidence="2">
    <location>
        <begin position="152"/>
        <end position="173"/>
    </location>
</feature>
<feature type="region of interest" description="Disordered" evidence="1">
    <location>
        <begin position="15"/>
        <end position="42"/>
    </location>
</feature>
<name>A0A194XAX6_MOLSC</name>
<dbReference type="PANTHER" id="PTHR23028">
    <property type="entry name" value="ACETYLTRANSFERASE"/>
    <property type="match status" value="1"/>
</dbReference>
<dbReference type="PANTHER" id="PTHR23028:SF134">
    <property type="entry name" value="PUTATIVE (AFU_ORTHOLOGUE AFUA_4G08520)-RELATED"/>
    <property type="match status" value="1"/>
</dbReference>